<name>A0ABU2ZG81_9SPHN</name>
<evidence type="ECO:0000256" key="1">
    <source>
        <dbReference type="SAM" id="SignalP"/>
    </source>
</evidence>
<keyword evidence="1" id="KW-0732">Signal</keyword>
<dbReference type="EMBL" id="JAVRHS010000003">
    <property type="protein sequence ID" value="MDT0575603.1"/>
    <property type="molecule type" value="Genomic_DNA"/>
</dbReference>
<reference evidence="2 3" key="1">
    <citation type="submission" date="2023-09" db="EMBL/GenBank/DDBJ databases">
        <authorList>
            <person name="Rey-Velasco X."/>
        </authorList>
    </citation>
    <scope>NUCLEOTIDE SEQUENCE [LARGE SCALE GENOMIC DNA]</scope>
    <source>
        <strain evidence="2 3">F390</strain>
    </source>
</reference>
<dbReference type="Proteomes" id="UP001259803">
    <property type="component" value="Unassembled WGS sequence"/>
</dbReference>
<proteinExistence type="predicted"/>
<comment type="caution">
    <text evidence="2">The sequence shown here is derived from an EMBL/GenBank/DDBJ whole genome shotgun (WGS) entry which is preliminary data.</text>
</comment>
<accession>A0ABU2ZG81</accession>
<evidence type="ECO:0000313" key="3">
    <source>
        <dbReference type="Proteomes" id="UP001259803"/>
    </source>
</evidence>
<keyword evidence="3" id="KW-1185">Reference proteome</keyword>
<dbReference type="RefSeq" id="WP_311340186.1">
    <property type="nucleotide sequence ID" value="NZ_JAVRHS010000003.1"/>
</dbReference>
<evidence type="ECO:0008006" key="4">
    <source>
        <dbReference type="Google" id="ProtNLM"/>
    </source>
</evidence>
<organism evidence="2 3">
    <name type="scientific">Croceicoccus esteveae</name>
    <dbReference type="NCBI Taxonomy" id="3075597"/>
    <lineage>
        <taxon>Bacteria</taxon>
        <taxon>Pseudomonadati</taxon>
        <taxon>Pseudomonadota</taxon>
        <taxon>Alphaproteobacteria</taxon>
        <taxon>Sphingomonadales</taxon>
        <taxon>Erythrobacteraceae</taxon>
        <taxon>Croceicoccus</taxon>
    </lineage>
</organism>
<gene>
    <name evidence="2" type="ORF">RM533_05345</name>
</gene>
<evidence type="ECO:0000313" key="2">
    <source>
        <dbReference type="EMBL" id="MDT0575603.1"/>
    </source>
</evidence>
<protein>
    <recommendedName>
        <fullName evidence="4">Spore coat protein U domain-containing protein</fullName>
    </recommendedName>
</protein>
<feature type="signal peptide" evidence="1">
    <location>
        <begin position="1"/>
        <end position="22"/>
    </location>
</feature>
<sequence>MKKIFAASLAITAAVLATSASAQVVKDSESFAIALSGTVASNCELTPEGSGSYNVNMLDVTDQGLLAITYACNSPYTVSLQSQNGGMRHQESNGAVLIDYDIDSSFLGFNRVTVNSANMKSAPATIVTDSDWKNIALNGGARQGDLGLSFDNLAEYAVAGTYSDTLTIKLAANF</sequence>
<feature type="chain" id="PRO_5046904585" description="Spore coat protein U domain-containing protein" evidence="1">
    <location>
        <begin position="23"/>
        <end position="174"/>
    </location>
</feature>